<dbReference type="EMBL" id="SJPW01000001">
    <property type="protein sequence ID" value="TWU59777.1"/>
    <property type="molecule type" value="Genomic_DNA"/>
</dbReference>
<evidence type="ECO:0000256" key="1">
    <source>
        <dbReference type="SAM" id="MobiDB-lite"/>
    </source>
</evidence>
<accession>A0A5C6FHT9</accession>
<evidence type="ECO:0000313" key="3">
    <source>
        <dbReference type="EMBL" id="TWU59777.1"/>
    </source>
</evidence>
<keyword evidence="4" id="KW-1185">Reference proteome</keyword>
<dbReference type="OrthoDB" id="292767at2"/>
<keyword evidence="2" id="KW-0732">Signal</keyword>
<dbReference type="RefSeq" id="WP_146453352.1">
    <property type="nucleotide sequence ID" value="NZ_SJPW01000001.1"/>
</dbReference>
<feature type="region of interest" description="Disordered" evidence="1">
    <location>
        <begin position="354"/>
        <end position="385"/>
    </location>
</feature>
<feature type="chain" id="PRO_5023071395" evidence="2">
    <location>
        <begin position="27"/>
        <end position="570"/>
    </location>
</feature>
<feature type="signal peptide" evidence="2">
    <location>
        <begin position="1"/>
        <end position="26"/>
    </location>
</feature>
<evidence type="ECO:0000313" key="4">
    <source>
        <dbReference type="Proteomes" id="UP000318288"/>
    </source>
</evidence>
<comment type="caution">
    <text evidence="3">The sequence shown here is derived from an EMBL/GenBank/DDBJ whole genome shotgun (WGS) entry which is preliminary data.</text>
</comment>
<proteinExistence type="predicted"/>
<name>A0A5C6FHT9_9BACT</name>
<feature type="compositionally biased region" description="Polar residues" evidence="1">
    <location>
        <begin position="486"/>
        <end position="498"/>
    </location>
</feature>
<gene>
    <name evidence="3" type="ORF">Poly51_00490</name>
</gene>
<feature type="region of interest" description="Disordered" evidence="1">
    <location>
        <begin position="399"/>
        <end position="570"/>
    </location>
</feature>
<sequence length="570" mass="59528" precursor="true">MSTRRLSIALLALGTLGTATSPSADACWLTDWLFGRTASPYSAGYAPYGAGYSPYTAGYAPQVGATQILTTPIGSNPYAANYPANYASGYTALPLQSPAQSSGVFQVQRPAYLNNPSVYTGLPTAANAQAAYSAPITSNYRGGSASSAGYFGAANTYPTSPYSSGMPINSSYSSPYASNFQSATSPGAPLTITSPSGSPATMLPTTQVTPLFPPQTQPVGGGLARFFGSLFGTNYNSSYYRAPVTYYRPVTSVDPMLGTTVTVQQPCTSSITQVQRTPYSSLLGTQPAPMYGQAPSDCQTQPGMYGAPTYSQASPYGPTYDPAGGISQAGAVGTSPGQFTVPIPSTAPPADYSYGAGGYGATSPSPLTGSPSAPRPQAGNGDLVPLEQPRLDAYRQSTAEPTLAPEQFYRPATPDYTPEPTSPPVSTQPREAAPKSYWQLQDADNSTAMIRPNPRPEVAPSDPISLSAPSFTAAEPIHAPEHEQSPFENRPTQSSGVSRANFDAPPLPPARNYSPADANSASSRSAWSGTPVREVALVRGETAAKPVAPQLKPQPKPEPPRDSRWFTVQP</sequence>
<organism evidence="3 4">
    <name type="scientific">Rubripirellula tenax</name>
    <dbReference type="NCBI Taxonomy" id="2528015"/>
    <lineage>
        <taxon>Bacteria</taxon>
        <taxon>Pseudomonadati</taxon>
        <taxon>Planctomycetota</taxon>
        <taxon>Planctomycetia</taxon>
        <taxon>Pirellulales</taxon>
        <taxon>Pirellulaceae</taxon>
        <taxon>Rubripirellula</taxon>
    </lineage>
</organism>
<dbReference type="Proteomes" id="UP000318288">
    <property type="component" value="Unassembled WGS sequence"/>
</dbReference>
<protein>
    <submittedName>
        <fullName evidence="3">Uncharacterized protein</fullName>
    </submittedName>
</protein>
<feature type="compositionally biased region" description="Polar residues" evidence="1">
    <location>
        <begin position="517"/>
        <end position="528"/>
    </location>
</feature>
<dbReference type="AlphaFoldDB" id="A0A5C6FHT9"/>
<reference evidence="3 4" key="1">
    <citation type="submission" date="2019-02" db="EMBL/GenBank/DDBJ databases">
        <title>Deep-cultivation of Planctomycetes and their phenomic and genomic characterization uncovers novel biology.</title>
        <authorList>
            <person name="Wiegand S."/>
            <person name="Jogler M."/>
            <person name="Boedeker C."/>
            <person name="Pinto D."/>
            <person name="Vollmers J."/>
            <person name="Rivas-Marin E."/>
            <person name="Kohn T."/>
            <person name="Peeters S.H."/>
            <person name="Heuer A."/>
            <person name="Rast P."/>
            <person name="Oberbeckmann S."/>
            <person name="Bunk B."/>
            <person name="Jeske O."/>
            <person name="Meyerdierks A."/>
            <person name="Storesund J.E."/>
            <person name="Kallscheuer N."/>
            <person name="Luecker S."/>
            <person name="Lage O.M."/>
            <person name="Pohl T."/>
            <person name="Merkel B.J."/>
            <person name="Hornburger P."/>
            <person name="Mueller R.-W."/>
            <person name="Bruemmer F."/>
            <person name="Labrenz M."/>
            <person name="Spormann A.M."/>
            <person name="Op Den Camp H."/>
            <person name="Overmann J."/>
            <person name="Amann R."/>
            <person name="Jetten M.S.M."/>
            <person name="Mascher T."/>
            <person name="Medema M.H."/>
            <person name="Devos D.P."/>
            <person name="Kaster A.-K."/>
            <person name="Ovreas L."/>
            <person name="Rohde M."/>
            <person name="Galperin M.Y."/>
            <person name="Jogler C."/>
        </authorList>
    </citation>
    <scope>NUCLEOTIDE SEQUENCE [LARGE SCALE GENOMIC DNA]</scope>
    <source>
        <strain evidence="3 4">Poly51</strain>
    </source>
</reference>
<evidence type="ECO:0000256" key="2">
    <source>
        <dbReference type="SAM" id="SignalP"/>
    </source>
</evidence>
<feature type="compositionally biased region" description="Polar residues" evidence="1">
    <location>
        <begin position="438"/>
        <end position="448"/>
    </location>
</feature>